<evidence type="ECO:0000256" key="6">
    <source>
        <dbReference type="RuleBase" id="RU363034"/>
    </source>
</evidence>
<name>A0A8K0GDJ0_IGNLU</name>
<dbReference type="Proteomes" id="UP000801492">
    <property type="component" value="Unassembled WGS sequence"/>
</dbReference>
<dbReference type="InterPro" id="IPR001254">
    <property type="entry name" value="Trypsin_dom"/>
</dbReference>
<evidence type="ECO:0000313" key="9">
    <source>
        <dbReference type="EMBL" id="KAF2895634.1"/>
    </source>
</evidence>
<evidence type="ECO:0000256" key="2">
    <source>
        <dbReference type="ARBA" id="ARBA00022670"/>
    </source>
</evidence>
<dbReference type="SMART" id="SM00020">
    <property type="entry name" value="Tryp_SPc"/>
    <property type="match status" value="1"/>
</dbReference>
<dbReference type="PROSITE" id="PS50240">
    <property type="entry name" value="TRYPSIN_DOM"/>
    <property type="match status" value="1"/>
</dbReference>
<evidence type="ECO:0000259" key="8">
    <source>
        <dbReference type="PROSITE" id="PS50240"/>
    </source>
</evidence>
<protein>
    <recommendedName>
        <fullName evidence="8">Peptidase S1 domain-containing protein</fullName>
    </recommendedName>
</protein>
<gene>
    <name evidence="9" type="ORF">ILUMI_10544</name>
</gene>
<organism evidence="9 10">
    <name type="scientific">Ignelater luminosus</name>
    <name type="common">Cucubano</name>
    <name type="synonym">Pyrophorus luminosus</name>
    <dbReference type="NCBI Taxonomy" id="2038154"/>
    <lineage>
        <taxon>Eukaryota</taxon>
        <taxon>Metazoa</taxon>
        <taxon>Ecdysozoa</taxon>
        <taxon>Arthropoda</taxon>
        <taxon>Hexapoda</taxon>
        <taxon>Insecta</taxon>
        <taxon>Pterygota</taxon>
        <taxon>Neoptera</taxon>
        <taxon>Endopterygota</taxon>
        <taxon>Coleoptera</taxon>
        <taxon>Polyphaga</taxon>
        <taxon>Elateriformia</taxon>
        <taxon>Elateroidea</taxon>
        <taxon>Elateridae</taxon>
        <taxon>Agrypninae</taxon>
        <taxon>Pyrophorini</taxon>
        <taxon>Ignelater</taxon>
    </lineage>
</organism>
<comment type="caution">
    <text evidence="9">The sequence shown here is derived from an EMBL/GenBank/DDBJ whole genome shotgun (WGS) entry which is preliminary data.</text>
</comment>
<proteinExistence type="inferred from homology"/>
<dbReference type="Gene3D" id="2.40.10.10">
    <property type="entry name" value="Trypsin-like serine proteases"/>
    <property type="match status" value="2"/>
</dbReference>
<keyword evidence="7" id="KW-0732">Signal</keyword>
<feature type="domain" description="Peptidase S1" evidence="8">
    <location>
        <begin position="42"/>
        <end position="271"/>
    </location>
</feature>
<keyword evidence="10" id="KW-1185">Reference proteome</keyword>
<feature type="signal peptide" evidence="7">
    <location>
        <begin position="1"/>
        <end position="17"/>
    </location>
</feature>
<evidence type="ECO:0000313" key="10">
    <source>
        <dbReference type="Proteomes" id="UP000801492"/>
    </source>
</evidence>
<keyword evidence="5" id="KW-1015">Disulfide bond</keyword>
<dbReference type="FunFam" id="2.40.10.10:FF:000034">
    <property type="entry name" value="Eupolytin"/>
    <property type="match status" value="1"/>
</dbReference>
<evidence type="ECO:0000256" key="7">
    <source>
        <dbReference type="SAM" id="SignalP"/>
    </source>
</evidence>
<reference evidence="9" key="1">
    <citation type="submission" date="2019-08" db="EMBL/GenBank/DDBJ databases">
        <title>The genome of the North American firefly Photinus pyralis.</title>
        <authorList>
            <consortium name="Photinus pyralis genome working group"/>
            <person name="Fallon T.R."/>
            <person name="Sander Lower S.E."/>
            <person name="Weng J.-K."/>
        </authorList>
    </citation>
    <scope>NUCLEOTIDE SEQUENCE</scope>
    <source>
        <strain evidence="9">TRF0915ILg1</strain>
        <tissue evidence="9">Whole body</tissue>
    </source>
</reference>
<dbReference type="InterPro" id="IPR001314">
    <property type="entry name" value="Peptidase_S1A"/>
</dbReference>
<dbReference type="PROSITE" id="PS00135">
    <property type="entry name" value="TRYPSIN_SER"/>
    <property type="match status" value="1"/>
</dbReference>
<evidence type="ECO:0000256" key="1">
    <source>
        <dbReference type="ARBA" id="ARBA00007664"/>
    </source>
</evidence>
<evidence type="ECO:0000256" key="4">
    <source>
        <dbReference type="ARBA" id="ARBA00022825"/>
    </source>
</evidence>
<dbReference type="OrthoDB" id="6352591at2759"/>
<dbReference type="GO" id="GO:0004252">
    <property type="term" value="F:serine-type endopeptidase activity"/>
    <property type="evidence" value="ECO:0007669"/>
    <property type="project" value="InterPro"/>
</dbReference>
<feature type="chain" id="PRO_5035441731" description="Peptidase S1 domain-containing protein" evidence="7">
    <location>
        <begin position="18"/>
        <end position="271"/>
    </location>
</feature>
<dbReference type="InterPro" id="IPR009003">
    <property type="entry name" value="Peptidase_S1_PA"/>
</dbReference>
<dbReference type="AlphaFoldDB" id="A0A8K0GDJ0"/>
<dbReference type="InterPro" id="IPR043504">
    <property type="entry name" value="Peptidase_S1_PA_chymotrypsin"/>
</dbReference>
<evidence type="ECO:0000256" key="5">
    <source>
        <dbReference type="ARBA" id="ARBA00023157"/>
    </source>
</evidence>
<dbReference type="CDD" id="cd00190">
    <property type="entry name" value="Tryp_SPc"/>
    <property type="match status" value="1"/>
</dbReference>
<accession>A0A8K0GDJ0</accession>
<sequence>MKVLILAVIALAAVSQAAIDPSKIKPVFQTVTPLIPAITPKVVGGQEADPHGVPFQVAVENNRGGFCGGSIIGKTLVLTAAHCVDSATWVDVTAGAHRIFENEPTQQKIRSSKIVVHKDWNTSNLANDIALVHLSSELNLDNTARIVDLNQDTSTSLVGVQAIVSGWGRYSDGSGALSQWLRYGVSNIMSKQDCQRFFGSIITDNHVCLDGSKGVGACNGDSGGPLSIAQNDNPLQVGLVSFGSGAGCEKGYPTVYTNVARYSDWIAQNSN</sequence>
<dbReference type="PANTHER" id="PTHR24276:SF91">
    <property type="entry name" value="AT26814P-RELATED"/>
    <property type="match status" value="1"/>
</dbReference>
<dbReference type="PRINTS" id="PR00722">
    <property type="entry name" value="CHYMOTRYPSIN"/>
</dbReference>
<dbReference type="InterPro" id="IPR050430">
    <property type="entry name" value="Peptidase_S1"/>
</dbReference>
<dbReference type="PROSITE" id="PS00134">
    <property type="entry name" value="TRYPSIN_HIS"/>
    <property type="match status" value="1"/>
</dbReference>
<dbReference type="Pfam" id="PF00089">
    <property type="entry name" value="Trypsin"/>
    <property type="match status" value="1"/>
</dbReference>
<dbReference type="SUPFAM" id="SSF50494">
    <property type="entry name" value="Trypsin-like serine proteases"/>
    <property type="match status" value="1"/>
</dbReference>
<keyword evidence="3 6" id="KW-0378">Hydrolase</keyword>
<dbReference type="EMBL" id="VTPC01005744">
    <property type="protein sequence ID" value="KAF2895634.1"/>
    <property type="molecule type" value="Genomic_DNA"/>
</dbReference>
<keyword evidence="4 6" id="KW-0720">Serine protease</keyword>
<dbReference type="InterPro" id="IPR033116">
    <property type="entry name" value="TRYPSIN_SER"/>
</dbReference>
<dbReference type="PANTHER" id="PTHR24276">
    <property type="entry name" value="POLYSERASE-RELATED"/>
    <property type="match status" value="1"/>
</dbReference>
<dbReference type="InterPro" id="IPR018114">
    <property type="entry name" value="TRYPSIN_HIS"/>
</dbReference>
<dbReference type="GO" id="GO:0006508">
    <property type="term" value="P:proteolysis"/>
    <property type="evidence" value="ECO:0007669"/>
    <property type="project" value="UniProtKB-KW"/>
</dbReference>
<keyword evidence="2 6" id="KW-0645">Protease</keyword>
<evidence type="ECO:0000256" key="3">
    <source>
        <dbReference type="ARBA" id="ARBA00022801"/>
    </source>
</evidence>
<comment type="similarity">
    <text evidence="1">Belongs to the peptidase S1 family.</text>
</comment>